<name>A0A5B7JFY4_PORTR</name>
<keyword evidence="3" id="KW-1185">Reference proteome</keyword>
<gene>
    <name evidence="2" type="ORF">E2C01_088427</name>
</gene>
<evidence type="ECO:0000313" key="2">
    <source>
        <dbReference type="EMBL" id="MPC93303.1"/>
    </source>
</evidence>
<evidence type="ECO:0000256" key="1">
    <source>
        <dbReference type="SAM" id="MobiDB-lite"/>
    </source>
</evidence>
<dbReference type="AlphaFoldDB" id="A0A5B7JFY4"/>
<sequence>MADRCGMGVGPGDSRGYPGGRRCL</sequence>
<protein>
    <submittedName>
        <fullName evidence="2">Uncharacterized protein</fullName>
    </submittedName>
</protein>
<dbReference type="Proteomes" id="UP000324222">
    <property type="component" value="Unassembled WGS sequence"/>
</dbReference>
<proteinExistence type="predicted"/>
<dbReference type="EMBL" id="VSRR010094412">
    <property type="protein sequence ID" value="MPC93303.1"/>
    <property type="molecule type" value="Genomic_DNA"/>
</dbReference>
<feature type="compositionally biased region" description="Gly residues" evidence="1">
    <location>
        <begin position="7"/>
        <end position="24"/>
    </location>
</feature>
<reference evidence="2 3" key="1">
    <citation type="submission" date="2019-05" db="EMBL/GenBank/DDBJ databases">
        <title>Another draft genome of Portunus trituberculatus and its Hox gene families provides insights of decapod evolution.</title>
        <authorList>
            <person name="Jeong J.-H."/>
            <person name="Song I."/>
            <person name="Kim S."/>
            <person name="Choi T."/>
            <person name="Kim D."/>
            <person name="Ryu S."/>
            <person name="Kim W."/>
        </authorList>
    </citation>
    <scope>NUCLEOTIDE SEQUENCE [LARGE SCALE GENOMIC DNA]</scope>
    <source>
        <tissue evidence="2">Muscle</tissue>
    </source>
</reference>
<feature type="region of interest" description="Disordered" evidence="1">
    <location>
        <begin position="1"/>
        <end position="24"/>
    </location>
</feature>
<comment type="caution">
    <text evidence="2">The sequence shown here is derived from an EMBL/GenBank/DDBJ whole genome shotgun (WGS) entry which is preliminary data.</text>
</comment>
<accession>A0A5B7JFY4</accession>
<evidence type="ECO:0000313" key="3">
    <source>
        <dbReference type="Proteomes" id="UP000324222"/>
    </source>
</evidence>
<organism evidence="2 3">
    <name type="scientific">Portunus trituberculatus</name>
    <name type="common">Swimming crab</name>
    <name type="synonym">Neptunus trituberculatus</name>
    <dbReference type="NCBI Taxonomy" id="210409"/>
    <lineage>
        <taxon>Eukaryota</taxon>
        <taxon>Metazoa</taxon>
        <taxon>Ecdysozoa</taxon>
        <taxon>Arthropoda</taxon>
        <taxon>Crustacea</taxon>
        <taxon>Multicrustacea</taxon>
        <taxon>Malacostraca</taxon>
        <taxon>Eumalacostraca</taxon>
        <taxon>Eucarida</taxon>
        <taxon>Decapoda</taxon>
        <taxon>Pleocyemata</taxon>
        <taxon>Brachyura</taxon>
        <taxon>Eubrachyura</taxon>
        <taxon>Portunoidea</taxon>
        <taxon>Portunidae</taxon>
        <taxon>Portuninae</taxon>
        <taxon>Portunus</taxon>
    </lineage>
</organism>